<proteinExistence type="predicted"/>
<accession>A0A392P8N5</accession>
<comment type="caution">
    <text evidence="1">The sequence shown here is derived from an EMBL/GenBank/DDBJ whole genome shotgun (WGS) entry which is preliminary data.</text>
</comment>
<feature type="non-terminal residue" evidence="1">
    <location>
        <position position="60"/>
    </location>
</feature>
<name>A0A392P8N5_9FABA</name>
<dbReference type="Proteomes" id="UP000265520">
    <property type="component" value="Unassembled WGS sequence"/>
</dbReference>
<reference evidence="1 2" key="1">
    <citation type="journal article" date="2018" name="Front. Plant Sci.">
        <title>Red Clover (Trifolium pratense) and Zigzag Clover (T. medium) - A Picture of Genomic Similarities and Differences.</title>
        <authorList>
            <person name="Dluhosova J."/>
            <person name="Istvanek J."/>
            <person name="Nedelnik J."/>
            <person name="Repkova J."/>
        </authorList>
    </citation>
    <scope>NUCLEOTIDE SEQUENCE [LARGE SCALE GENOMIC DNA]</scope>
    <source>
        <strain evidence="2">cv. 10/8</strain>
        <tissue evidence="1">Leaf</tissue>
    </source>
</reference>
<organism evidence="1 2">
    <name type="scientific">Trifolium medium</name>
    <dbReference type="NCBI Taxonomy" id="97028"/>
    <lineage>
        <taxon>Eukaryota</taxon>
        <taxon>Viridiplantae</taxon>
        <taxon>Streptophyta</taxon>
        <taxon>Embryophyta</taxon>
        <taxon>Tracheophyta</taxon>
        <taxon>Spermatophyta</taxon>
        <taxon>Magnoliopsida</taxon>
        <taxon>eudicotyledons</taxon>
        <taxon>Gunneridae</taxon>
        <taxon>Pentapetalae</taxon>
        <taxon>rosids</taxon>
        <taxon>fabids</taxon>
        <taxon>Fabales</taxon>
        <taxon>Fabaceae</taxon>
        <taxon>Papilionoideae</taxon>
        <taxon>50 kb inversion clade</taxon>
        <taxon>NPAAA clade</taxon>
        <taxon>Hologalegina</taxon>
        <taxon>IRL clade</taxon>
        <taxon>Trifolieae</taxon>
        <taxon>Trifolium</taxon>
    </lineage>
</organism>
<sequence>MDSTKSTVMRILLVRSLSETIPAPSWIATASWKVKGFEDEFANQCCFTSPRLLQNLMIAK</sequence>
<protein>
    <submittedName>
        <fullName evidence="1">Uncharacterized protein</fullName>
    </submittedName>
</protein>
<dbReference type="AlphaFoldDB" id="A0A392P8N5"/>
<dbReference type="EMBL" id="LXQA010067765">
    <property type="protein sequence ID" value="MCI08107.1"/>
    <property type="molecule type" value="Genomic_DNA"/>
</dbReference>
<evidence type="ECO:0000313" key="2">
    <source>
        <dbReference type="Proteomes" id="UP000265520"/>
    </source>
</evidence>
<keyword evidence="2" id="KW-1185">Reference proteome</keyword>
<evidence type="ECO:0000313" key="1">
    <source>
        <dbReference type="EMBL" id="MCI08107.1"/>
    </source>
</evidence>